<evidence type="ECO:0000256" key="2">
    <source>
        <dbReference type="ARBA" id="ARBA00022692"/>
    </source>
</evidence>
<dbReference type="Gene3D" id="3.30.1150.10">
    <property type="match status" value="1"/>
</dbReference>
<organism evidence="10 11">
    <name type="scientific">Fibrobacter succinogenes (strain ATCC 19169 / S85)</name>
    <dbReference type="NCBI Taxonomy" id="59374"/>
    <lineage>
        <taxon>Bacteria</taxon>
        <taxon>Pseudomonadati</taxon>
        <taxon>Fibrobacterota</taxon>
        <taxon>Fibrobacteria</taxon>
        <taxon>Fibrobacterales</taxon>
        <taxon>Fibrobacteraceae</taxon>
        <taxon>Fibrobacter</taxon>
    </lineage>
</organism>
<dbReference type="eggNOG" id="COG0810">
    <property type="taxonomic scope" value="Bacteria"/>
</dbReference>
<dbReference type="HOGENOM" id="CLU_563547_0_0_0"/>
<keyword evidence="6" id="KW-0732">Signal</keyword>
<keyword evidence="2" id="KW-0812">Transmembrane</keyword>
<feature type="chain" id="PRO_5003001681" evidence="6">
    <location>
        <begin position="21"/>
        <end position="484"/>
    </location>
</feature>
<evidence type="ECO:0000313" key="12">
    <source>
        <dbReference type="Proteomes" id="UP000001497"/>
    </source>
</evidence>
<dbReference type="KEGG" id="fsc:FSU_0758"/>
<keyword evidence="12" id="KW-1185">Reference proteome</keyword>
<feature type="domain" description="Fibrobacter succinogenes major paralogous" evidence="8">
    <location>
        <begin position="168"/>
        <end position="324"/>
    </location>
</feature>
<sequence length="484" mass="53372">MNKFSFTMLLVSALAAFANATSGDNDPKLVTVFFGTYVKLQNSYFEDTEKIGSFYNIGYQSPKGMPYFEMGESENPNAIFAVAKEAIGKCPAGGKLSVTPYTERGGRVLKYKYAIDTGCEEFASKLKYVCDAATVDLDVIEAQQIENGTLKDSRDGNVYKTVKHKSSDLTWMAENLKYKTDGSHCLLDKKANCKKYGRLYTWNEAMKVCPAGWRVPDVGDWVRLFLDAGWNGEFAPKKKILGIGKKLKSKNGWKQNGTDNLQFAAMQGGAAVVRKNVFVSDIAAFWSSTDYPEGDVLAYGLRDDDDVHTMYEAKEDFLSVRCVKGGEKKQAKENKSPENPPAKKNSDVEIGKNNSGSALSLLVTGENSKGVNSYTLSVSVKDVKIISSGNRIAKNLEKVAQQRNPGLKHVYKKFWDMKAGFSGNVVLKLTIAPNGDVISCSIESSTTGYSDFDKEIEKTVSRWVFDKSDANTVATISFSFSKLQ</sequence>
<evidence type="ECO:0000313" key="9">
    <source>
        <dbReference type="EMBL" id="ACX73956.1"/>
    </source>
</evidence>
<dbReference type="Pfam" id="PF03544">
    <property type="entry name" value="TonB_C"/>
    <property type="match status" value="1"/>
</dbReference>
<evidence type="ECO:0000259" key="7">
    <source>
        <dbReference type="Pfam" id="PF03544"/>
    </source>
</evidence>
<feature type="signal peptide" evidence="6">
    <location>
        <begin position="1"/>
        <end position="20"/>
    </location>
</feature>
<dbReference type="OrthoDB" id="9805760at2"/>
<evidence type="ECO:0000313" key="11">
    <source>
        <dbReference type="Proteomes" id="UP000000517"/>
    </source>
</evidence>
<comment type="subcellular location">
    <subcellularLocation>
        <location evidence="1">Membrane</location>
        <topology evidence="1">Single-pass membrane protein</topology>
    </subcellularLocation>
</comment>
<accession>C9RKM8</accession>
<dbReference type="InterPro" id="IPR006260">
    <property type="entry name" value="TonB/TolA_C"/>
</dbReference>
<gene>
    <name evidence="9" type="ordered locus">Fisuc_0344</name>
    <name evidence="10" type="ordered locus">FSU_0758</name>
</gene>
<dbReference type="PATRIC" id="fig|59374.8.peg.734"/>
<dbReference type="SUPFAM" id="SSF74653">
    <property type="entry name" value="TolA/TonB C-terminal domain"/>
    <property type="match status" value="1"/>
</dbReference>
<dbReference type="NCBIfam" id="TIGR02145">
    <property type="entry name" value="Fib_succ_major"/>
    <property type="match status" value="1"/>
</dbReference>
<reference evidence="11" key="2">
    <citation type="submission" date="2010-08" db="EMBL/GenBank/DDBJ databases">
        <title>Complete sequence of Fibrobacter succinogenes subsp. succinogenes S85.</title>
        <authorList>
            <person name="Durkin A.S."/>
            <person name="Nelson K.E."/>
            <person name="Morrison M."/>
            <person name="Forsberg C.W."/>
            <person name="Wilson D.B."/>
            <person name="Russell J.B."/>
            <person name="Cann I.K.O."/>
            <person name="Mackie R.I."/>
            <person name="White B.A."/>
        </authorList>
    </citation>
    <scope>NUCLEOTIDE SEQUENCE [LARGE SCALE GENOMIC DNA]</scope>
    <source>
        <strain evidence="11">ATCC 19169 / S85</strain>
    </source>
</reference>
<dbReference type="EMBL" id="CP002158">
    <property type="protein sequence ID" value="ADL26835.1"/>
    <property type="molecule type" value="Genomic_DNA"/>
</dbReference>
<dbReference type="GO" id="GO:0016020">
    <property type="term" value="C:membrane"/>
    <property type="evidence" value="ECO:0007669"/>
    <property type="project" value="UniProtKB-SubCell"/>
</dbReference>
<dbReference type="Proteomes" id="UP000001497">
    <property type="component" value="Chromosome"/>
</dbReference>
<evidence type="ECO:0000313" key="10">
    <source>
        <dbReference type="EMBL" id="ADL26835.1"/>
    </source>
</evidence>
<dbReference type="AlphaFoldDB" id="C9RKM8"/>
<reference evidence="10" key="3">
    <citation type="submission" date="2010-08" db="EMBL/GenBank/DDBJ databases">
        <authorList>
            <person name="Durkin A.S."/>
            <person name="Nelson K.E."/>
            <person name="Morrison M."/>
            <person name="Forsberg C.W."/>
            <person name="Wilson D.B."/>
            <person name="Russell J.B."/>
            <person name="Cann I.K.O."/>
            <person name="Mackie R.I."/>
            <person name="White B.A."/>
        </authorList>
    </citation>
    <scope>NUCLEOTIDE SEQUENCE</scope>
    <source>
        <strain evidence="10">S85</strain>
    </source>
</reference>
<evidence type="ECO:0000259" key="8">
    <source>
        <dbReference type="Pfam" id="PF09603"/>
    </source>
</evidence>
<dbReference type="NCBIfam" id="TIGR01352">
    <property type="entry name" value="tonB_Cterm"/>
    <property type="match status" value="1"/>
</dbReference>
<dbReference type="RefSeq" id="WP_012820186.1">
    <property type="nucleotide sequence ID" value="NC_013410.1"/>
</dbReference>
<keyword evidence="4" id="KW-0472">Membrane</keyword>
<evidence type="ECO:0000256" key="5">
    <source>
        <dbReference type="SAM" id="MobiDB-lite"/>
    </source>
</evidence>
<dbReference type="EMBL" id="CP001792">
    <property type="protein sequence ID" value="ACX73956.1"/>
    <property type="molecule type" value="Genomic_DNA"/>
</dbReference>
<dbReference type="STRING" id="59374.FSU_0758"/>
<dbReference type="Pfam" id="PF09603">
    <property type="entry name" value="Fib_succ_major"/>
    <property type="match status" value="1"/>
</dbReference>
<name>C9RKM8_FIBSS</name>
<dbReference type="NCBIfam" id="NF033768">
    <property type="entry name" value="myxo_SS_tail"/>
    <property type="match status" value="1"/>
</dbReference>
<evidence type="ECO:0000256" key="3">
    <source>
        <dbReference type="ARBA" id="ARBA00022989"/>
    </source>
</evidence>
<reference evidence="9 12" key="1">
    <citation type="submission" date="2009-10" db="EMBL/GenBank/DDBJ databases">
        <title>Complete sequence of Fibrobacter succinogenes subsp. succinogenes S85.</title>
        <authorList>
            <consortium name="US DOE Joint Genome Institute"/>
            <person name="Lucas S."/>
            <person name="Copeland A."/>
            <person name="Lapidus A."/>
            <person name="Glavina del Rio T."/>
            <person name="Tice H."/>
            <person name="Bruce D."/>
            <person name="Goodwin L."/>
            <person name="Pitluck S."/>
            <person name="Chertkov O."/>
            <person name="Detter J.C."/>
            <person name="Han C."/>
            <person name="Tapia R."/>
            <person name="Larimer F."/>
            <person name="Land M."/>
            <person name="Hauser L."/>
            <person name="Kyrpides N."/>
            <person name="Mikhailova N."/>
            <person name="Weimer P.J."/>
            <person name="Stevenson D.M."/>
            <person name="Boyum J."/>
            <person name="Brumm P.I."/>
            <person name="Mead D."/>
        </authorList>
    </citation>
    <scope>NUCLEOTIDE SEQUENCE [LARGE SCALE GENOMIC DNA]</scope>
    <source>
        <strain evidence="12">ATCC 19169 / S85</strain>
        <strain evidence="9">S85</strain>
    </source>
</reference>
<dbReference type="InterPro" id="IPR037682">
    <property type="entry name" value="TonB_C"/>
</dbReference>
<feature type="domain" description="TonB C-terminal" evidence="7">
    <location>
        <begin position="418"/>
        <end position="472"/>
    </location>
</feature>
<dbReference type="InterPro" id="IPR011871">
    <property type="entry name" value="Fib_succ_major"/>
</dbReference>
<dbReference type="eggNOG" id="COG4704">
    <property type="taxonomic scope" value="Bacteria"/>
</dbReference>
<feature type="region of interest" description="Disordered" evidence="5">
    <location>
        <begin position="328"/>
        <end position="351"/>
    </location>
</feature>
<keyword evidence="3" id="KW-1133">Transmembrane helix</keyword>
<dbReference type="GO" id="GO:0055085">
    <property type="term" value="P:transmembrane transport"/>
    <property type="evidence" value="ECO:0007669"/>
    <property type="project" value="InterPro"/>
</dbReference>
<dbReference type="Proteomes" id="UP000000517">
    <property type="component" value="Chromosome"/>
</dbReference>
<dbReference type="KEGG" id="fsu:Fisuc_0344"/>
<dbReference type="InterPro" id="IPR049806">
    <property type="entry name" value="MasK-like_C"/>
</dbReference>
<evidence type="ECO:0000256" key="4">
    <source>
        <dbReference type="ARBA" id="ARBA00023136"/>
    </source>
</evidence>
<evidence type="ECO:0000256" key="1">
    <source>
        <dbReference type="ARBA" id="ARBA00004167"/>
    </source>
</evidence>
<proteinExistence type="predicted"/>
<evidence type="ECO:0000256" key="6">
    <source>
        <dbReference type="SAM" id="SignalP"/>
    </source>
</evidence>
<protein>
    <submittedName>
        <fullName evidence="10">TonB family protein</fullName>
    </submittedName>
</protein>